<name>A0A5B0SK05_PUCGR</name>
<organism evidence="3 5">
    <name type="scientific">Puccinia graminis f. sp. tritici</name>
    <dbReference type="NCBI Taxonomy" id="56615"/>
    <lineage>
        <taxon>Eukaryota</taxon>
        <taxon>Fungi</taxon>
        <taxon>Dikarya</taxon>
        <taxon>Basidiomycota</taxon>
        <taxon>Pucciniomycotina</taxon>
        <taxon>Pucciniomycetes</taxon>
        <taxon>Pucciniales</taxon>
        <taxon>Pucciniaceae</taxon>
        <taxon>Puccinia</taxon>
    </lineage>
</organism>
<sequence length="53" mass="6382">MSWATRSMIDIEFYDRYRGGCSIESEEGYVPIFDPWRMAVKRGLLIWMRSMIM</sequence>
<proteinExistence type="predicted"/>
<keyword evidence="4" id="KW-1185">Reference proteome</keyword>
<evidence type="ECO:0000313" key="3">
    <source>
        <dbReference type="EMBL" id="KAA1138212.1"/>
    </source>
</evidence>
<dbReference type="Proteomes" id="UP000324748">
    <property type="component" value="Unassembled WGS sequence"/>
</dbReference>
<evidence type="ECO:0000313" key="1">
    <source>
        <dbReference type="EMBL" id="KAA1073904.1"/>
    </source>
</evidence>
<evidence type="ECO:0000313" key="5">
    <source>
        <dbReference type="Proteomes" id="UP000325313"/>
    </source>
</evidence>
<protein>
    <submittedName>
        <fullName evidence="3">Uncharacterized protein</fullName>
    </submittedName>
</protein>
<comment type="caution">
    <text evidence="3">The sequence shown here is derived from an EMBL/GenBank/DDBJ whole genome shotgun (WGS) entry which is preliminary data.</text>
</comment>
<reference evidence="4 5" key="1">
    <citation type="submission" date="2019-05" db="EMBL/GenBank/DDBJ databases">
        <title>Emergence of the Ug99 lineage of the wheat stem rust pathogen through somatic hybridization.</title>
        <authorList>
            <person name="Li F."/>
            <person name="Upadhyaya N.M."/>
            <person name="Sperschneider J."/>
            <person name="Matny O."/>
            <person name="Nguyen-Phuc H."/>
            <person name="Mago R."/>
            <person name="Raley C."/>
            <person name="Miller M.E."/>
            <person name="Silverstein K.A.T."/>
            <person name="Henningsen E."/>
            <person name="Hirsch C.D."/>
            <person name="Visser B."/>
            <person name="Pretorius Z.A."/>
            <person name="Steffenson B.J."/>
            <person name="Schwessinger B."/>
            <person name="Dodds P.N."/>
            <person name="Figueroa M."/>
        </authorList>
    </citation>
    <scope>NUCLEOTIDE SEQUENCE [LARGE SCALE GENOMIC DNA]</scope>
    <source>
        <strain evidence="2">21-0</strain>
        <strain evidence="3 5">Ug99</strain>
    </source>
</reference>
<dbReference type="Proteomes" id="UP000325313">
    <property type="component" value="Unassembled WGS sequence"/>
</dbReference>
<accession>A0A5B0SK05</accession>
<dbReference type="EMBL" id="VDEP01000474">
    <property type="protein sequence ID" value="KAA1073904.1"/>
    <property type="molecule type" value="Genomic_DNA"/>
</dbReference>
<dbReference type="AlphaFoldDB" id="A0A5B0SK05"/>
<dbReference type="EMBL" id="VDEP01000003">
    <property type="protein sequence ID" value="KAA1138212.1"/>
    <property type="molecule type" value="Genomic_DNA"/>
</dbReference>
<evidence type="ECO:0000313" key="4">
    <source>
        <dbReference type="Proteomes" id="UP000324748"/>
    </source>
</evidence>
<gene>
    <name evidence="2" type="ORF">PGT21_035963</name>
    <name evidence="3" type="ORF">PGTUg99_019254</name>
    <name evidence="1" type="ORF">PGTUg99_020602</name>
</gene>
<evidence type="ECO:0000313" key="2">
    <source>
        <dbReference type="EMBL" id="KAA1102099.1"/>
    </source>
</evidence>
<dbReference type="EMBL" id="VSWC01000053">
    <property type="protein sequence ID" value="KAA1102099.1"/>
    <property type="molecule type" value="Genomic_DNA"/>
</dbReference>